<evidence type="ECO:0000256" key="2">
    <source>
        <dbReference type="ARBA" id="ARBA00013161"/>
    </source>
</evidence>
<dbReference type="SUPFAM" id="SSF52374">
    <property type="entry name" value="Nucleotidylyl transferase"/>
    <property type="match status" value="1"/>
</dbReference>
<dbReference type="InterPro" id="IPR014729">
    <property type="entry name" value="Rossmann-like_a/b/a_fold"/>
</dbReference>
<proteinExistence type="inferred from homology"/>
<dbReference type="NCBIfam" id="TIGR00233">
    <property type="entry name" value="trpS"/>
    <property type="match status" value="1"/>
</dbReference>
<dbReference type="PROSITE" id="PS00178">
    <property type="entry name" value="AA_TRNA_LIGASE_I"/>
    <property type="match status" value="1"/>
</dbReference>
<dbReference type="GO" id="GO:0005524">
    <property type="term" value="F:ATP binding"/>
    <property type="evidence" value="ECO:0007669"/>
    <property type="project" value="UniProtKB-KW"/>
</dbReference>
<evidence type="ECO:0000256" key="3">
    <source>
        <dbReference type="ARBA" id="ARBA00022598"/>
    </source>
</evidence>
<name>A0A0F9W8A6_9ZZZZ</name>
<dbReference type="EMBL" id="LAZR01000009">
    <property type="protein sequence ID" value="KKO08538.1"/>
    <property type="molecule type" value="Genomic_DNA"/>
</dbReference>
<accession>A0A0F9W8A6</accession>
<evidence type="ECO:0000313" key="9">
    <source>
        <dbReference type="EMBL" id="KKO08538.1"/>
    </source>
</evidence>
<protein>
    <recommendedName>
        <fullName evidence="2">tryptophan--tRNA ligase</fullName>
        <ecNumber evidence="2">6.1.1.2</ecNumber>
    </recommendedName>
</protein>
<dbReference type="AlphaFoldDB" id="A0A0F9W8A6"/>
<organism evidence="9">
    <name type="scientific">marine sediment metagenome</name>
    <dbReference type="NCBI Taxonomy" id="412755"/>
    <lineage>
        <taxon>unclassified sequences</taxon>
        <taxon>metagenomes</taxon>
        <taxon>ecological metagenomes</taxon>
    </lineage>
</organism>
<gene>
    <name evidence="9" type="ORF">LCGC14_0044780</name>
</gene>
<dbReference type="GO" id="GO:0006436">
    <property type="term" value="P:tryptophanyl-tRNA aminoacylation"/>
    <property type="evidence" value="ECO:0007669"/>
    <property type="project" value="InterPro"/>
</dbReference>
<reference evidence="9" key="1">
    <citation type="journal article" date="2015" name="Nature">
        <title>Complex archaea that bridge the gap between prokaryotes and eukaryotes.</title>
        <authorList>
            <person name="Spang A."/>
            <person name="Saw J.H."/>
            <person name="Jorgensen S.L."/>
            <person name="Zaremba-Niedzwiedzka K."/>
            <person name="Martijn J."/>
            <person name="Lind A.E."/>
            <person name="van Eijk R."/>
            <person name="Schleper C."/>
            <person name="Guy L."/>
            <person name="Ettema T.J."/>
        </authorList>
    </citation>
    <scope>NUCLEOTIDE SEQUENCE</scope>
</reference>
<dbReference type="Pfam" id="PF00579">
    <property type="entry name" value="tRNA-synt_1b"/>
    <property type="match status" value="1"/>
</dbReference>
<dbReference type="InterPro" id="IPR002305">
    <property type="entry name" value="aa-tRNA-synth_Ic"/>
</dbReference>
<dbReference type="EC" id="6.1.1.2" evidence="2"/>
<dbReference type="InterPro" id="IPR001412">
    <property type="entry name" value="aa-tRNA-synth_I_CS"/>
</dbReference>
<dbReference type="PANTHER" id="PTHR43766:SF1">
    <property type="entry name" value="TRYPTOPHAN--TRNA LIGASE, MITOCHONDRIAL"/>
    <property type="match status" value="1"/>
</dbReference>
<keyword evidence="6" id="KW-0648">Protein biosynthesis</keyword>
<dbReference type="GO" id="GO:0004830">
    <property type="term" value="F:tryptophan-tRNA ligase activity"/>
    <property type="evidence" value="ECO:0007669"/>
    <property type="project" value="UniProtKB-EC"/>
</dbReference>
<dbReference type="InterPro" id="IPR050203">
    <property type="entry name" value="Trp-tRNA_synthetase"/>
</dbReference>
<evidence type="ECO:0000256" key="8">
    <source>
        <dbReference type="ARBA" id="ARBA00049929"/>
    </source>
</evidence>
<dbReference type="FunFam" id="1.10.240.10:FF:000005">
    <property type="entry name" value="Tryptophan--tRNA ligase"/>
    <property type="match status" value="1"/>
</dbReference>
<dbReference type="Gene3D" id="1.10.240.10">
    <property type="entry name" value="Tyrosyl-Transfer RNA Synthetase"/>
    <property type="match status" value="1"/>
</dbReference>
<comment type="similarity">
    <text evidence="1">Belongs to the class-I aminoacyl-tRNA synthetase family.</text>
</comment>
<evidence type="ECO:0000256" key="4">
    <source>
        <dbReference type="ARBA" id="ARBA00022741"/>
    </source>
</evidence>
<keyword evidence="5" id="KW-0067">ATP-binding</keyword>
<evidence type="ECO:0000256" key="5">
    <source>
        <dbReference type="ARBA" id="ARBA00022840"/>
    </source>
</evidence>
<keyword evidence="7" id="KW-0030">Aminoacyl-tRNA synthetase</keyword>
<dbReference type="InterPro" id="IPR002306">
    <property type="entry name" value="Trp-tRNA-ligase"/>
</dbReference>
<sequence>MQDLSTLEGRTILTGDRPTGALHLGHLAGTLQARVALQDKNDVTILVADMQALTDNAGRAADVAANVREVVLDYIAAGIDPERVTIVRQSDLPALNELTMLYMNLVTVPRLMRIPTIREEITQRGFGDGTPAGFLCYPVSQAADITAFGADIVPAGADQAPLVEITGEITGKVNRMAGRKVLVSPTLMQSNAPRLPGIDGAGKMSKSAGNAIALRDSPEEIRAAVMRMFTDPGHLKVSDPGKVEGNVVFAMLDAFDPDSGAVADLKDQYRAGGLGDMVLKRRLDGILQEMLAPMRARRAEAAADIELVDHILEEGRKRAHVLTMETLADVRRAFGLEGRPGRSAALSELVSLGEDCEAGQVHEGLVDALSASRARFSA</sequence>
<evidence type="ECO:0000256" key="7">
    <source>
        <dbReference type="ARBA" id="ARBA00023146"/>
    </source>
</evidence>
<comment type="caution">
    <text evidence="9">The sequence shown here is derived from an EMBL/GenBank/DDBJ whole genome shotgun (WGS) entry which is preliminary data.</text>
</comment>
<evidence type="ECO:0000256" key="1">
    <source>
        <dbReference type="ARBA" id="ARBA00005594"/>
    </source>
</evidence>
<dbReference type="CDD" id="cd00806">
    <property type="entry name" value="TrpRS_core"/>
    <property type="match status" value="1"/>
</dbReference>
<keyword evidence="3" id="KW-0436">Ligase</keyword>
<dbReference type="PRINTS" id="PR01039">
    <property type="entry name" value="TRNASYNTHTRP"/>
</dbReference>
<dbReference type="Gene3D" id="3.40.50.620">
    <property type="entry name" value="HUPs"/>
    <property type="match status" value="1"/>
</dbReference>
<dbReference type="GO" id="GO:0005829">
    <property type="term" value="C:cytosol"/>
    <property type="evidence" value="ECO:0007669"/>
    <property type="project" value="TreeGrafter"/>
</dbReference>
<keyword evidence="4" id="KW-0547">Nucleotide-binding</keyword>
<comment type="catalytic activity">
    <reaction evidence="8">
        <text>tRNA(Trp) + L-tryptophan + ATP = L-tryptophyl-tRNA(Trp) + AMP + diphosphate + H(+)</text>
        <dbReference type="Rhea" id="RHEA:24080"/>
        <dbReference type="Rhea" id="RHEA-COMP:9671"/>
        <dbReference type="Rhea" id="RHEA-COMP:9705"/>
        <dbReference type="ChEBI" id="CHEBI:15378"/>
        <dbReference type="ChEBI" id="CHEBI:30616"/>
        <dbReference type="ChEBI" id="CHEBI:33019"/>
        <dbReference type="ChEBI" id="CHEBI:57912"/>
        <dbReference type="ChEBI" id="CHEBI:78442"/>
        <dbReference type="ChEBI" id="CHEBI:78535"/>
        <dbReference type="ChEBI" id="CHEBI:456215"/>
        <dbReference type="EC" id="6.1.1.2"/>
    </reaction>
</comment>
<dbReference type="PANTHER" id="PTHR43766">
    <property type="entry name" value="TRYPTOPHAN--TRNA LIGASE, MITOCHONDRIAL"/>
    <property type="match status" value="1"/>
</dbReference>
<evidence type="ECO:0000256" key="6">
    <source>
        <dbReference type="ARBA" id="ARBA00022917"/>
    </source>
</evidence>